<dbReference type="PaxDb" id="39947-A0A0P0WCJ0"/>
<evidence type="ECO:0000256" key="1">
    <source>
        <dbReference type="SAM" id="MobiDB-lite"/>
    </source>
</evidence>
<feature type="region of interest" description="Disordered" evidence="1">
    <location>
        <begin position="29"/>
        <end position="74"/>
    </location>
</feature>
<keyword evidence="3" id="KW-1185">Reference proteome</keyword>
<sequence length="138" mass="14075">MTALLPSRAAASSWRTLTLAQKLAMSSATTTSSSVSTRKPCSSQIRNPASSVDAKGKTGSYANPSGVMDQNLAGSYRDPGYSGVHTAGSSRPSASTVDDVAISAVVLFPALNSFVSCAIERVCASRSGHEAQGFALTG</sequence>
<organism evidence="2 3">
    <name type="scientific">Oryza sativa subsp. japonica</name>
    <name type="common">Rice</name>
    <dbReference type="NCBI Taxonomy" id="39947"/>
    <lineage>
        <taxon>Eukaryota</taxon>
        <taxon>Viridiplantae</taxon>
        <taxon>Streptophyta</taxon>
        <taxon>Embryophyta</taxon>
        <taxon>Tracheophyta</taxon>
        <taxon>Spermatophyta</taxon>
        <taxon>Magnoliopsida</taxon>
        <taxon>Liliopsida</taxon>
        <taxon>Poales</taxon>
        <taxon>Poaceae</taxon>
        <taxon>BOP clade</taxon>
        <taxon>Oryzoideae</taxon>
        <taxon>Oryzeae</taxon>
        <taxon>Oryzinae</taxon>
        <taxon>Oryza</taxon>
        <taxon>Oryza sativa</taxon>
    </lineage>
</organism>
<gene>
    <name evidence="2" type="ordered locus">Os04g0509700</name>
    <name evidence="2" type="ORF">OSNPB_040509700</name>
</gene>
<dbReference type="EMBL" id="AP014960">
    <property type="protein sequence ID" value="BAS90028.1"/>
    <property type="molecule type" value="Genomic_DNA"/>
</dbReference>
<evidence type="ECO:0000313" key="3">
    <source>
        <dbReference type="Proteomes" id="UP000059680"/>
    </source>
</evidence>
<dbReference type="InParanoid" id="A0A0P0WCJ0"/>
<reference evidence="2 3" key="3">
    <citation type="journal article" date="2013" name="Rice">
        <title>Improvement of the Oryza sativa Nipponbare reference genome using next generation sequence and optical map data.</title>
        <authorList>
            <person name="Kawahara Y."/>
            <person name="de la Bastide M."/>
            <person name="Hamilton J.P."/>
            <person name="Kanamori H."/>
            <person name="McCombie W.R."/>
            <person name="Ouyang S."/>
            <person name="Schwartz D.C."/>
            <person name="Tanaka T."/>
            <person name="Wu J."/>
            <person name="Zhou S."/>
            <person name="Childs K.L."/>
            <person name="Davidson R.M."/>
            <person name="Lin H."/>
            <person name="Quesada-Ocampo L."/>
            <person name="Vaillancourt B."/>
            <person name="Sakai H."/>
            <person name="Lee S.S."/>
            <person name="Kim J."/>
            <person name="Numa H."/>
            <person name="Itoh T."/>
            <person name="Buell C.R."/>
            <person name="Matsumoto T."/>
        </authorList>
    </citation>
    <scope>NUCLEOTIDE SEQUENCE [LARGE SCALE GENOMIC DNA]</scope>
    <source>
        <strain evidence="3">cv. Nipponbare</strain>
    </source>
</reference>
<evidence type="ECO:0000313" key="2">
    <source>
        <dbReference type="EMBL" id="BAS90028.1"/>
    </source>
</evidence>
<reference evidence="3" key="1">
    <citation type="journal article" date="2005" name="Nature">
        <title>The map-based sequence of the rice genome.</title>
        <authorList>
            <consortium name="International rice genome sequencing project (IRGSP)"/>
            <person name="Matsumoto T."/>
            <person name="Wu J."/>
            <person name="Kanamori H."/>
            <person name="Katayose Y."/>
            <person name="Fujisawa M."/>
            <person name="Namiki N."/>
            <person name="Mizuno H."/>
            <person name="Yamamoto K."/>
            <person name="Antonio B.A."/>
            <person name="Baba T."/>
            <person name="Sakata K."/>
            <person name="Nagamura Y."/>
            <person name="Aoki H."/>
            <person name="Arikawa K."/>
            <person name="Arita K."/>
            <person name="Bito T."/>
            <person name="Chiden Y."/>
            <person name="Fujitsuka N."/>
            <person name="Fukunaka R."/>
            <person name="Hamada M."/>
            <person name="Harada C."/>
            <person name="Hayashi A."/>
            <person name="Hijishita S."/>
            <person name="Honda M."/>
            <person name="Hosokawa S."/>
            <person name="Ichikawa Y."/>
            <person name="Idonuma A."/>
            <person name="Iijima M."/>
            <person name="Ikeda M."/>
            <person name="Ikeno M."/>
            <person name="Ito K."/>
            <person name="Ito S."/>
            <person name="Ito T."/>
            <person name="Ito Y."/>
            <person name="Ito Y."/>
            <person name="Iwabuchi A."/>
            <person name="Kamiya K."/>
            <person name="Karasawa W."/>
            <person name="Kurita K."/>
            <person name="Katagiri S."/>
            <person name="Kikuta A."/>
            <person name="Kobayashi H."/>
            <person name="Kobayashi N."/>
            <person name="Machita K."/>
            <person name="Maehara T."/>
            <person name="Masukawa M."/>
            <person name="Mizubayashi T."/>
            <person name="Mukai Y."/>
            <person name="Nagasaki H."/>
            <person name="Nagata Y."/>
            <person name="Naito S."/>
            <person name="Nakashima M."/>
            <person name="Nakama Y."/>
            <person name="Nakamichi Y."/>
            <person name="Nakamura M."/>
            <person name="Meguro A."/>
            <person name="Negishi M."/>
            <person name="Ohta I."/>
            <person name="Ohta T."/>
            <person name="Okamoto M."/>
            <person name="Ono N."/>
            <person name="Saji S."/>
            <person name="Sakaguchi M."/>
            <person name="Sakai K."/>
            <person name="Shibata M."/>
            <person name="Shimokawa T."/>
            <person name="Song J."/>
            <person name="Takazaki Y."/>
            <person name="Terasawa K."/>
            <person name="Tsugane M."/>
            <person name="Tsuji K."/>
            <person name="Ueda S."/>
            <person name="Waki K."/>
            <person name="Yamagata H."/>
            <person name="Yamamoto M."/>
            <person name="Yamamoto S."/>
            <person name="Yamane H."/>
            <person name="Yoshiki S."/>
            <person name="Yoshihara R."/>
            <person name="Yukawa K."/>
            <person name="Zhong H."/>
            <person name="Yano M."/>
            <person name="Yuan Q."/>
            <person name="Ouyang S."/>
            <person name="Liu J."/>
            <person name="Jones K.M."/>
            <person name="Gansberger K."/>
            <person name="Moffat K."/>
            <person name="Hill J."/>
            <person name="Bera J."/>
            <person name="Fadrosh D."/>
            <person name="Jin S."/>
            <person name="Johri S."/>
            <person name="Kim M."/>
            <person name="Overton L."/>
            <person name="Reardon M."/>
            <person name="Tsitrin T."/>
            <person name="Vuong H."/>
            <person name="Weaver B."/>
            <person name="Ciecko A."/>
            <person name="Tallon L."/>
            <person name="Jackson J."/>
            <person name="Pai G."/>
            <person name="Aken S.V."/>
            <person name="Utterback T."/>
            <person name="Reidmuller S."/>
            <person name="Feldblyum T."/>
            <person name="Hsiao J."/>
            <person name="Zismann V."/>
            <person name="Iobst S."/>
            <person name="de Vazeille A.R."/>
            <person name="Buell C.R."/>
            <person name="Ying K."/>
            <person name="Li Y."/>
            <person name="Lu T."/>
            <person name="Huang Y."/>
            <person name="Zhao Q."/>
            <person name="Feng Q."/>
            <person name="Zhang L."/>
            <person name="Zhu J."/>
            <person name="Weng Q."/>
            <person name="Mu J."/>
            <person name="Lu Y."/>
            <person name="Fan D."/>
            <person name="Liu Y."/>
            <person name="Guan J."/>
            <person name="Zhang Y."/>
            <person name="Yu S."/>
            <person name="Liu X."/>
            <person name="Zhang Y."/>
            <person name="Hong G."/>
            <person name="Han B."/>
            <person name="Choisne N."/>
            <person name="Demange N."/>
            <person name="Orjeda G."/>
            <person name="Samain S."/>
            <person name="Cattolico L."/>
            <person name="Pelletier E."/>
            <person name="Couloux A."/>
            <person name="Segurens B."/>
            <person name="Wincker P."/>
            <person name="D'Hont A."/>
            <person name="Scarpelli C."/>
            <person name="Weissenbach J."/>
            <person name="Salanoubat M."/>
            <person name="Quetier F."/>
            <person name="Yu Y."/>
            <person name="Kim H.R."/>
            <person name="Rambo T."/>
            <person name="Currie J."/>
            <person name="Collura K."/>
            <person name="Luo M."/>
            <person name="Yang T."/>
            <person name="Ammiraju J.S.S."/>
            <person name="Engler F."/>
            <person name="Soderlund C."/>
            <person name="Wing R.A."/>
            <person name="Palmer L.E."/>
            <person name="de la Bastide M."/>
            <person name="Spiegel L."/>
            <person name="Nascimento L."/>
            <person name="Zutavern T."/>
            <person name="O'Shaughnessy A."/>
            <person name="Dike S."/>
            <person name="Dedhia N."/>
            <person name="Preston R."/>
            <person name="Balija V."/>
            <person name="McCombie W.R."/>
            <person name="Chow T."/>
            <person name="Chen H."/>
            <person name="Chung M."/>
            <person name="Chen C."/>
            <person name="Shaw J."/>
            <person name="Wu H."/>
            <person name="Hsiao K."/>
            <person name="Chao Y."/>
            <person name="Chu M."/>
            <person name="Cheng C."/>
            <person name="Hour A."/>
            <person name="Lee P."/>
            <person name="Lin S."/>
            <person name="Lin Y."/>
            <person name="Liou J."/>
            <person name="Liu S."/>
            <person name="Hsing Y."/>
            <person name="Raghuvanshi S."/>
            <person name="Mohanty A."/>
            <person name="Bharti A.K."/>
            <person name="Gaur A."/>
            <person name="Gupta V."/>
            <person name="Kumar D."/>
            <person name="Ravi V."/>
            <person name="Vij S."/>
            <person name="Kapur A."/>
            <person name="Khurana P."/>
            <person name="Khurana P."/>
            <person name="Khurana J.P."/>
            <person name="Tyagi A.K."/>
            <person name="Gaikwad K."/>
            <person name="Singh A."/>
            <person name="Dalal V."/>
            <person name="Srivastava S."/>
            <person name="Dixit A."/>
            <person name="Pal A.K."/>
            <person name="Ghazi I.A."/>
            <person name="Yadav M."/>
            <person name="Pandit A."/>
            <person name="Bhargava A."/>
            <person name="Sureshbabu K."/>
            <person name="Batra K."/>
            <person name="Sharma T.R."/>
            <person name="Mohapatra T."/>
            <person name="Singh N.K."/>
            <person name="Messing J."/>
            <person name="Nelson A.B."/>
            <person name="Fuks G."/>
            <person name="Kavchok S."/>
            <person name="Keizer G."/>
            <person name="Linton E."/>
            <person name="Llaca V."/>
            <person name="Song R."/>
            <person name="Tanyolac B."/>
            <person name="Young S."/>
            <person name="Ho-Il K."/>
            <person name="Hahn J.H."/>
            <person name="Sangsakoo G."/>
            <person name="Vanavichit A."/>
            <person name="de Mattos Luiz.A.T."/>
            <person name="Zimmer P.D."/>
            <person name="Malone G."/>
            <person name="Dellagostin O."/>
            <person name="de Oliveira A.C."/>
            <person name="Bevan M."/>
            <person name="Bancroft I."/>
            <person name="Minx P."/>
            <person name="Cordum H."/>
            <person name="Wilson R."/>
            <person name="Cheng Z."/>
            <person name="Jin W."/>
            <person name="Jiang J."/>
            <person name="Leong S.A."/>
            <person name="Iwama H."/>
            <person name="Gojobori T."/>
            <person name="Itoh T."/>
            <person name="Niimura Y."/>
            <person name="Fujii Y."/>
            <person name="Habara T."/>
            <person name="Sakai H."/>
            <person name="Sato Y."/>
            <person name="Wilson G."/>
            <person name="Kumar K."/>
            <person name="McCouch S."/>
            <person name="Juretic N."/>
            <person name="Hoen D."/>
            <person name="Wright S."/>
            <person name="Bruskiewich R."/>
            <person name="Bureau T."/>
            <person name="Miyao A."/>
            <person name="Hirochika H."/>
            <person name="Nishikawa T."/>
            <person name="Kadowaki K."/>
            <person name="Sugiura M."/>
            <person name="Burr B."/>
            <person name="Sasaki T."/>
        </authorList>
    </citation>
    <scope>NUCLEOTIDE SEQUENCE [LARGE SCALE GENOMIC DNA]</scope>
    <source>
        <strain evidence="3">cv. Nipponbare</strain>
    </source>
</reference>
<dbReference type="AlphaFoldDB" id="A0A0P0WCJ0"/>
<dbReference type="Proteomes" id="UP000059680">
    <property type="component" value="Chromosome 4"/>
</dbReference>
<reference evidence="2 3" key="2">
    <citation type="journal article" date="2013" name="Plant Cell Physiol.">
        <title>Rice Annotation Project Database (RAP-DB): an integrative and interactive database for rice genomics.</title>
        <authorList>
            <person name="Sakai H."/>
            <person name="Lee S.S."/>
            <person name="Tanaka T."/>
            <person name="Numa H."/>
            <person name="Kim J."/>
            <person name="Kawahara Y."/>
            <person name="Wakimoto H."/>
            <person name="Yang C.C."/>
            <person name="Iwamoto M."/>
            <person name="Abe T."/>
            <person name="Yamada Y."/>
            <person name="Muto A."/>
            <person name="Inokuchi H."/>
            <person name="Ikemura T."/>
            <person name="Matsumoto T."/>
            <person name="Sasaki T."/>
            <person name="Itoh T."/>
        </authorList>
    </citation>
    <scope>NUCLEOTIDE SEQUENCE [LARGE SCALE GENOMIC DNA]</scope>
    <source>
        <strain evidence="3">cv. Nipponbare</strain>
    </source>
</reference>
<proteinExistence type="predicted"/>
<accession>A0A0P0WCJ0</accession>
<feature type="compositionally biased region" description="Polar residues" evidence="1">
    <location>
        <begin position="39"/>
        <end position="50"/>
    </location>
</feature>
<protein>
    <submittedName>
        <fullName evidence="2">Os04g0509700 protein</fullName>
    </submittedName>
</protein>
<name>A0A0P0WCJ0_ORYSJ</name>